<dbReference type="Pfam" id="PF12146">
    <property type="entry name" value="Hydrolase_4"/>
    <property type="match status" value="1"/>
</dbReference>
<name>A0A5C8NXF4_9BURK</name>
<dbReference type="InterPro" id="IPR022742">
    <property type="entry name" value="Hydrolase_4"/>
</dbReference>
<dbReference type="PANTHER" id="PTHR16138:SF7">
    <property type="entry name" value="PALMITOYL-PROTEIN THIOESTERASE ABHD10, MITOCHONDRIAL"/>
    <property type="match status" value="1"/>
</dbReference>
<feature type="domain" description="Serine aminopeptidase S33" evidence="2">
    <location>
        <begin position="50"/>
        <end position="153"/>
    </location>
</feature>
<dbReference type="AlphaFoldDB" id="A0A5C8NXF4"/>
<dbReference type="InterPro" id="IPR052382">
    <property type="entry name" value="ABHD10_acyl-thioesterase"/>
</dbReference>
<dbReference type="Proteomes" id="UP000321548">
    <property type="component" value="Unassembled WGS sequence"/>
</dbReference>
<protein>
    <recommendedName>
        <fullName evidence="2">Serine aminopeptidase S33 domain-containing protein</fullName>
    </recommendedName>
</protein>
<dbReference type="EMBL" id="VDUY01000003">
    <property type="protein sequence ID" value="TXL65969.1"/>
    <property type="molecule type" value="Genomic_DNA"/>
</dbReference>
<evidence type="ECO:0000259" key="2">
    <source>
        <dbReference type="Pfam" id="PF12146"/>
    </source>
</evidence>
<dbReference type="PANTHER" id="PTHR16138">
    <property type="entry name" value="MYCOPHENOLIC ACID ACYL-GLUCURONIDE ESTERASE, MITOCHONDRIAL"/>
    <property type="match status" value="1"/>
</dbReference>
<dbReference type="SUPFAM" id="SSF53474">
    <property type="entry name" value="alpha/beta-Hydrolases"/>
    <property type="match status" value="1"/>
</dbReference>
<sequence length="281" mass="30049">MTQPSRSLEARFENFDGHRSVVVRWRPAQPTRARAVFFPAFGDEMNQTRRMVKLAAEALAARGIESVVFDPHGIGDSSAGFEEATVQRWLADCKAIVGREHARSSAPLLLIGCRLGVALAVETTRTLPEPAAALVGWAPVLQGKQQLSAMLRAERIARMQKAGDTYATDPRALWAAGQPAWLGGYPISPALAEELEALDAAAPPNVARATLIDVRVPVGSEPVSPAEPLMKRGESWTAQNVPTRVQAVPGAGFWNVADLVDVPALAEATLAAVELALEPAR</sequence>
<dbReference type="Gene3D" id="3.40.50.1820">
    <property type="entry name" value="alpha/beta hydrolase"/>
    <property type="match status" value="1"/>
</dbReference>
<accession>A0A5C8NXF4</accession>
<keyword evidence="4" id="KW-1185">Reference proteome</keyword>
<reference evidence="3 4" key="1">
    <citation type="submission" date="2019-06" db="EMBL/GenBank/DDBJ databases">
        <title>Quisquiliibacterium sp. nov., isolated from a maize field.</title>
        <authorList>
            <person name="Lin S.-Y."/>
            <person name="Tsai C.-F."/>
            <person name="Young C.-C."/>
        </authorList>
    </citation>
    <scope>NUCLEOTIDE SEQUENCE [LARGE SCALE GENOMIC DNA]</scope>
    <source>
        <strain evidence="3 4">CC-CFT501</strain>
    </source>
</reference>
<organism evidence="3 4">
    <name type="scientific">Zeimonas arvi</name>
    <dbReference type="NCBI Taxonomy" id="2498847"/>
    <lineage>
        <taxon>Bacteria</taxon>
        <taxon>Pseudomonadati</taxon>
        <taxon>Pseudomonadota</taxon>
        <taxon>Betaproteobacteria</taxon>
        <taxon>Burkholderiales</taxon>
        <taxon>Burkholderiaceae</taxon>
        <taxon>Zeimonas</taxon>
    </lineage>
</organism>
<dbReference type="InterPro" id="IPR029058">
    <property type="entry name" value="AB_hydrolase_fold"/>
</dbReference>
<evidence type="ECO:0000256" key="1">
    <source>
        <dbReference type="ARBA" id="ARBA00022801"/>
    </source>
</evidence>
<dbReference type="RefSeq" id="WP_147703883.1">
    <property type="nucleotide sequence ID" value="NZ_VDUY01000003.1"/>
</dbReference>
<evidence type="ECO:0000313" key="3">
    <source>
        <dbReference type="EMBL" id="TXL65969.1"/>
    </source>
</evidence>
<gene>
    <name evidence="3" type="ORF">FHP08_07775</name>
</gene>
<comment type="caution">
    <text evidence="3">The sequence shown here is derived from an EMBL/GenBank/DDBJ whole genome shotgun (WGS) entry which is preliminary data.</text>
</comment>
<proteinExistence type="predicted"/>
<dbReference type="OrthoDB" id="8525674at2"/>
<dbReference type="GO" id="GO:0004553">
    <property type="term" value="F:hydrolase activity, hydrolyzing O-glycosyl compounds"/>
    <property type="evidence" value="ECO:0007669"/>
    <property type="project" value="TreeGrafter"/>
</dbReference>
<keyword evidence="1" id="KW-0378">Hydrolase</keyword>
<evidence type="ECO:0000313" key="4">
    <source>
        <dbReference type="Proteomes" id="UP000321548"/>
    </source>
</evidence>